<comment type="caution">
    <text evidence="16">The sequence shown here is derived from an EMBL/GenBank/DDBJ whole genome shotgun (WGS) entry which is preliminary data.</text>
</comment>
<dbReference type="SMART" id="SM00487">
    <property type="entry name" value="DEXDc"/>
    <property type="match status" value="1"/>
</dbReference>
<organism evidence="16 17">
    <name type="scientific">Granulicatella adiacens ATCC 49175</name>
    <dbReference type="NCBI Taxonomy" id="638301"/>
    <lineage>
        <taxon>Bacteria</taxon>
        <taxon>Bacillati</taxon>
        <taxon>Bacillota</taxon>
        <taxon>Bacilli</taxon>
        <taxon>Lactobacillales</taxon>
        <taxon>Carnobacteriaceae</taxon>
        <taxon>Granulicatella</taxon>
    </lineage>
</organism>
<dbReference type="SUPFAM" id="SSF143517">
    <property type="entry name" value="TRCF domain-like"/>
    <property type="match status" value="1"/>
</dbReference>
<comment type="similarity">
    <text evidence="10 13">In the N-terminal section; belongs to the UvrB family.</text>
</comment>
<dbReference type="InterPro" id="IPR037235">
    <property type="entry name" value="TRCF-like_C_D7"/>
</dbReference>
<feature type="domain" description="Helicase C-terminal" evidence="15">
    <location>
        <begin position="818"/>
        <end position="972"/>
    </location>
</feature>
<dbReference type="SMART" id="SM00490">
    <property type="entry name" value="HELICc"/>
    <property type="match status" value="1"/>
</dbReference>
<dbReference type="InterPro" id="IPR011545">
    <property type="entry name" value="DEAD/DEAH_box_helicase_dom"/>
</dbReference>
<dbReference type="eggNOG" id="COG1197">
    <property type="taxonomic scope" value="Bacteria"/>
</dbReference>
<keyword evidence="6" id="KW-0347">Helicase</keyword>
<evidence type="ECO:0000256" key="13">
    <source>
        <dbReference type="HAMAP-Rule" id="MF_00969"/>
    </source>
</evidence>
<evidence type="ECO:0000256" key="12">
    <source>
        <dbReference type="ARBA" id="ARBA00070128"/>
    </source>
</evidence>
<dbReference type="SMART" id="SM01058">
    <property type="entry name" value="CarD_TRCF"/>
    <property type="match status" value="1"/>
</dbReference>
<dbReference type="InterPro" id="IPR005118">
    <property type="entry name" value="TRCF_C"/>
</dbReference>
<feature type="domain" description="Helicase ATP-binding" evidence="14">
    <location>
        <begin position="636"/>
        <end position="797"/>
    </location>
</feature>
<dbReference type="GO" id="GO:0006355">
    <property type="term" value="P:regulation of DNA-templated transcription"/>
    <property type="evidence" value="ECO:0007669"/>
    <property type="project" value="UniProtKB-UniRule"/>
</dbReference>
<dbReference type="InterPro" id="IPR001650">
    <property type="entry name" value="Helicase_C-like"/>
</dbReference>
<dbReference type="InterPro" id="IPR027417">
    <property type="entry name" value="P-loop_NTPase"/>
</dbReference>
<evidence type="ECO:0000256" key="7">
    <source>
        <dbReference type="ARBA" id="ARBA00022840"/>
    </source>
</evidence>
<dbReference type="PROSITE" id="PS51192">
    <property type="entry name" value="HELICASE_ATP_BIND_1"/>
    <property type="match status" value="1"/>
</dbReference>
<dbReference type="Pfam" id="PF03461">
    <property type="entry name" value="TRCF"/>
    <property type="match status" value="1"/>
</dbReference>
<keyword evidence="7 13" id="KW-0067">ATP-binding</keyword>
<evidence type="ECO:0000256" key="5">
    <source>
        <dbReference type="ARBA" id="ARBA00022801"/>
    </source>
</evidence>
<dbReference type="Pfam" id="PF02559">
    <property type="entry name" value="CarD_TRCF_RID"/>
    <property type="match status" value="1"/>
</dbReference>
<dbReference type="GO" id="GO:0000716">
    <property type="term" value="P:transcription-coupled nucleotide-excision repair, DNA damage recognition"/>
    <property type="evidence" value="ECO:0007669"/>
    <property type="project" value="UniProtKB-UniRule"/>
</dbReference>
<keyword evidence="17" id="KW-1185">Reference proteome</keyword>
<dbReference type="Gene3D" id="3.90.1150.50">
    <property type="entry name" value="Transcription-repair-coupling factor, D7 domain"/>
    <property type="match status" value="1"/>
</dbReference>
<dbReference type="SUPFAM" id="SSF141259">
    <property type="entry name" value="CarD-like"/>
    <property type="match status" value="1"/>
</dbReference>
<dbReference type="PANTHER" id="PTHR47964">
    <property type="entry name" value="ATP-DEPENDENT DNA HELICASE HOMOLOG RECG, CHLOROPLASTIC"/>
    <property type="match status" value="1"/>
</dbReference>
<dbReference type="InterPro" id="IPR041471">
    <property type="entry name" value="UvrB_inter"/>
</dbReference>
<proteinExistence type="inferred from homology"/>
<dbReference type="Pfam" id="PF00271">
    <property type="entry name" value="Helicase_C"/>
    <property type="match status" value="1"/>
</dbReference>
<keyword evidence="8 13" id="KW-0238">DNA-binding</keyword>
<evidence type="ECO:0000313" key="17">
    <source>
        <dbReference type="Proteomes" id="UP000005926"/>
    </source>
</evidence>
<evidence type="ECO:0000313" key="16">
    <source>
        <dbReference type="EMBL" id="EEW36635.1"/>
    </source>
</evidence>
<dbReference type="GO" id="GO:0003678">
    <property type="term" value="F:DNA helicase activity"/>
    <property type="evidence" value="ECO:0007669"/>
    <property type="project" value="TreeGrafter"/>
</dbReference>
<dbReference type="AlphaFoldDB" id="C8NI79"/>
<evidence type="ECO:0000256" key="6">
    <source>
        <dbReference type="ARBA" id="ARBA00022806"/>
    </source>
</evidence>
<evidence type="ECO:0000256" key="4">
    <source>
        <dbReference type="ARBA" id="ARBA00022763"/>
    </source>
</evidence>
<dbReference type="NCBIfam" id="TIGR00580">
    <property type="entry name" value="mfd"/>
    <property type="match status" value="1"/>
</dbReference>
<evidence type="ECO:0000256" key="9">
    <source>
        <dbReference type="ARBA" id="ARBA00023204"/>
    </source>
</evidence>
<dbReference type="InterPro" id="IPR047112">
    <property type="entry name" value="RecG/Mfd"/>
</dbReference>
<keyword evidence="5 13" id="KW-0378">Hydrolase</keyword>
<dbReference type="HOGENOM" id="CLU_005122_1_3_9"/>
<accession>C8NI79</accession>
<comment type="subcellular location">
    <subcellularLocation>
        <location evidence="1 13">Cytoplasm</location>
    </subcellularLocation>
</comment>
<dbReference type="GO" id="GO:0005524">
    <property type="term" value="F:ATP binding"/>
    <property type="evidence" value="ECO:0007669"/>
    <property type="project" value="UniProtKB-UniRule"/>
</dbReference>
<dbReference type="SUPFAM" id="SSF52540">
    <property type="entry name" value="P-loop containing nucleoside triphosphate hydrolases"/>
    <property type="match status" value="4"/>
</dbReference>
<evidence type="ECO:0000256" key="2">
    <source>
        <dbReference type="ARBA" id="ARBA00022490"/>
    </source>
</evidence>
<keyword evidence="3 13" id="KW-0547">Nucleotide-binding</keyword>
<dbReference type="Pfam" id="PF17757">
    <property type="entry name" value="UvrB_inter"/>
    <property type="match status" value="1"/>
</dbReference>
<name>C8NI79_9LACT</name>
<evidence type="ECO:0000256" key="11">
    <source>
        <dbReference type="ARBA" id="ARBA00061399"/>
    </source>
</evidence>
<sequence length="1180" mass="133886">MQLLHQTISKLKGFKEWFDTLSLHESQLVLGLSGSVKHLAESCAFEKLDKQLVIVTPTLLQATQTYEELSEWYDEDIVHLFPVEESLAADFSVVSPDVVSQRIRTLDFLSRGQKGIVIVPLSGIQKLLVPAALWKKSSIELAMGSEIESMDAFVERLVELGYRRENMVATPGEFALRGSIVDIYPLDQEYPLRLDFFDTEVDSIRAFNAETQRSMDVIEEVRILPATDLPLQKEAVWKAQTKIHALYDKDVKSSQSPERRDQVSSIQQAIDAQLENGEIPSNLPYFLECIYPEKTSLLDYVSKDAYLIIDDYARFIEKSKSLEEEAGYWKTHHIETGAIASGLSLVQDGRKLLKESPLKRTYLAIFQKGLGRLSLDAIHPITTRTMTQFFSQMPMVKVEADRWKKQGATVIVLVDDAKRAQKVEQTFADFDIKSVISNGTVLEGQLQIMVGKMHNGFELPEDKFAILTERELFNKLTKRAPRNQKISNAERLKSYTELAVGDYVVHVNHGVGVYQGMETLEIGGIHQDYMSIHYQDGGNLFVPVSQIKLVQKYVSSDAKVPKLNKLGGTEWAKTKRKVAAKIEDIADELIELYAKRDAEKGYAFSRDTVEQQEFEQAFPYTETQDQLRSVAEIKEDMQKDKPMDRLLVGDVGYGKTEVAMRAVFKAVMDGKQAAVLVPTTILAEQHYENFVQRFSDYPFKIGLLSRFRSKKEQEETIKKLRKGSVDIVIGTHRLLSKDVQFLDLGLLIVDEEQRFGVKHKERLKQLKSQVDVLTLTATPIPRTLHMSMLGVRDLSVIETPPANRYPVQTFVMEQNPMTIRDGIEREMARGGQVFYLYNRVETIEKKADELRVLVPGCRVGVIHGQMSETTLENILFQFIEGEYDVLVTTTIIETGVDIPNVNTLFIENADYMGLSQLYQLRGRVGRTNRIAYAYLMYQPDKVLTEVSEKRLQAMRDFTELGSGFKIAMRDLSIRGAGNLLGKQQHGFIDSVGFDLYSQLLSEAVLKKQGKEVKSDEETVEIDLQIDAYIPASYIQDERQKIEMYKRIRSIDSVEAYEELLDDFIDRFGDFPDEVSALAEVGLIKHYANEINAVSIKRKDNSVTITIAQPTATRLQGVPVFEALGPVKLPAQVANKGESLQILLNITQKPVDLWLEQVKLFVKTCGEILARDEEKHEENQQ</sequence>
<dbReference type="PANTHER" id="PTHR47964:SF1">
    <property type="entry name" value="ATP-DEPENDENT DNA HELICASE HOMOLOG RECG, CHLOROPLASTIC"/>
    <property type="match status" value="1"/>
</dbReference>
<evidence type="ECO:0000256" key="3">
    <source>
        <dbReference type="ARBA" id="ARBA00022741"/>
    </source>
</evidence>
<keyword evidence="4 13" id="KW-0227">DNA damage</keyword>
<dbReference type="InterPro" id="IPR014001">
    <property type="entry name" value="Helicase_ATP-bd"/>
</dbReference>
<dbReference type="Proteomes" id="UP000005926">
    <property type="component" value="Unassembled WGS sequence"/>
</dbReference>
<dbReference type="GO" id="GO:0003684">
    <property type="term" value="F:damaged DNA binding"/>
    <property type="evidence" value="ECO:0007669"/>
    <property type="project" value="InterPro"/>
</dbReference>
<keyword evidence="9 13" id="KW-0234">DNA repair</keyword>
<comment type="similarity">
    <text evidence="11 13">In the C-terminal section; belongs to the helicase family. RecG subfamily.</text>
</comment>
<evidence type="ECO:0000259" key="14">
    <source>
        <dbReference type="PROSITE" id="PS51192"/>
    </source>
</evidence>
<dbReference type="Gene3D" id="3.40.50.300">
    <property type="entry name" value="P-loop containing nucleotide triphosphate hydrolases"/>
    <property type="match status" value="2"/>
</dbReference>
<dbReference type="InterPro" id="IPR036101">
    <property type="entry name" value="CarD-like/TRCF_RID_sf"/>
</dbReference>
<dbReference type="Pfam" id="PF00270">
    <property type="entry name" value="DEAD"/>
    <property type="match status" value="1"/>
</dbReference>
<dbReference type="Gene3D" id="2.40.10.170">
    <property type="match status" value="1"/>
</dbReference>
<evidence type="ECO:0000259" key="15">
    <source>
        <dbReference type="PROSITE" id="PS51194"/>
    </source>
</evidence>
<reference evidence="16 17" key="1">
    <citation type="submission" date="2009-08" db="EMBL/GenBank/DDBJ databases">
        <authorList>
            <person name="Muzny D."/>
            <person name="Qin X."/>
            <person name="Deng J."/>
            <person name="Jiang H."/>
            <person name="Liu Y."/>
            <person name="Qu J."/>
            <person name="Song X.-Z."/>
            <person name="Zhang L."/>
            <person name="Thornton R."/>
            <person name="Coyle M."/>
            <person name="Francisco L."/>
            <person name="Jackson L."/>
            <person name="Javaid M."/>
            <person name="Korchina V."/>
            <person name="Kovar C."/>
            <person name="Mata R."/>
            <person name="Mathew T."/>
            <person name="Ngo R."/>
            <person name="Nguyen L."/>
            <person name="Nguyen N."/>
            <person name="Okwuonu G."/>
            <person name="Ongeri F."/>
            <person name="Pham C."/>
            <person name="Simmons D."/>
            <person name="Wilczek-Boney K."/>
            <person name="Hale W."/>
            <person name="Jakkamsetti A."/>
            <person name="Pham P."/>
            <person name="Ruth R."/>
            <person name="San Lucas F."/>
            <person name="Warren J."/>
            <person name="Zhang J."/>
            <person name="Zhao Z."/>
            <person name="Zhou C."/>
            <person name="Zhu D."/>
            <person name="Lee S."/>
            <person name="Bess C."/>
            <person name="Blankenburg K."/>
            <person name="Forbes L."/>
            <person name="Fu Q."/>
            <person name="Gubbala S."/>
            <person name="Hirani K."/>
            <person name="Jayaseelan J.C."/>
            <person name="Lara F."/>
            <person name="Munidasa M."/>
            <person name="Palculict T."/>
            <person name="Patil S."/>
            <person name="Pu L.-L."/>
            <person name="Saada N."/>
            <person name="Tang L."/>
            <person name="Weissenberger G."/>
            <person name="Zhu Y."/>
            <person name="Hemphill L."/>
            <person name="Shang Y."/>
            <person name="Youmans B."/>
            <person name="Ayvaz T."/>
            <person name="Ross M."/>
            <person name="Santibanez J."/>
            <person name="Aqrawi P."/>
            <person name="Gross S."/>
            <person name="Joshi V."/>
            <person name="Fowler G."/>
            <person name="Nazareth L."/>
            <person name="Reid J."/>
            <person name="Worley K."/>
            <person name="Petrosino J."/>
            <person name="Highlander S."/>
            <person name="Gibbs R."/>
        </authorList>
    </citation>
    <scope>NUCLEOTIDE SEQUENCE [LARGE SCALE GENOMIC DNA]</scope>
    <source>
        <strain evidence="16 17">ATCC 49175</strain>
    </source>
</reference>
<dbReference type="SMART" id="SM00982">
    <property type="entry name" value="TRCF"/>
    <property type="match status" value="1"/>
</dbReference>
<dbReference type="Gene3D" id="3.30.2060.10">
    <property type="entry name" value="Penicillin-binding protein 1b domain"/>
    <property type="match status" value="1"/>
</dbReference>
<dbReference type="InterPro" id="IPR003711">
    <property type="entry name" value="CarD-like/TRCF_RID"/>
</dbReference>
<dbReference type="EC" id="3.6.4.-" evidence="13"/>
<dbReference type="RefSeq" id="WP_005606133.1">
    <property type="nucleotide sequence ID" value="NZ_CP102283.1"/>
</dbReference>
<dbReference type="EMBL" id="ACKZ01000026">
    <property type="protein sequence ID" value="EEW36635.1"/>
    <property type="molecule type" value="Genomic_DNA"/>
</dbReference>
<dbReference type="FunFam" id="3.40.50.300:FF:000546">
    <property type="entry name" value="Transcription-repair-coupling factor"/>
    <property type="match status" value="1"/>
</dbReference>
<dbReference type="GeneID" id="78412608"/>
<dbReference type="Gene3D" id="3.40.50.11180">
    <property type="match status" value="1"/>
</dbReference>
<dbReference type="GO" id="GO:0005737">
    <property type="term" value="C:cytoplasm"/>
    <property type="evidence" value="ECO:0007669"/>
    <property type="project" value="UniProtKB-SubCell"/>
</dbReference>
<keyword evidence="2 13" id="KW-0963">Cytoplasm</keyword>
<evidence type="ECO:0000256" key="8">
    <source>
        <dbReference type="ARBA" id="ARBA00023125"/>
    </source>
</evidence>
<dbReference type="STRING" id="638301.HMPREF0444_1624"/>
<dbReference type="InterPro" id="IPR004576">
    <property type="entry name" value="Mfd"/>
</dbReference>
<evidence type="ECO:0000256" key="10">
    <source>
        <dbReference type="ARBA" id="ARBA00061104"/>
    </source>
</evidence>
<comment type="function">
    <text evidence="13">Couples transcription and DNA repair by recognizing RNA polymerase (RNAP) stalled at DNA lesions. Mediates ATP-dependent release of RNAP and its truncated transcript from the DNA, and recruitment of nucleotide excision repair machinery to the damaged site.</text>
</comment>
<gene>
    <name evidence="13 16" type="primary">mfd</name>
    <name evidence="16" type="ORF">HMPREF0444_1624</name>
</gene>
<dbReference type="PROSITE" id="PS51194">
    <property type="entry name" value="HELICASE_CTER"/>
    <property type="match status" value="1"/>
</dbReference>
<dbReference type="HAMAP" id="MF_00969">
    <property type="entry name" value="TRCF"/>
    <property type="match status" value="1"/>
</dbReference>
<dbReference type="GO" id="GO:0016787">
    <property type="term" value="F:hydrolase activity"/>
    <property type="evidence" value="ECO:0007669"/>
    <property type="project" value="UniProtKB-KW"/>
</dbReference>
<protein>
    <recommendedName>
        <fullName evidence="12 13">Transcription-repair-coupling factor</fullName>
        <shortName evidence="13">TRCF</shortName>
        <ecNumber evidence="13">3.6.4.-</ecNumber>
    </recommendedName>
</protein>
<evidence type="ECO:0000256" key="1">
    <source>
        <dbReference type="ARBA" id="ARBA00004496"/>
    </source>
</evidence>
<dbReference type="CDD" id="cd17991">
    <property type="entry name" value="DEXHc_TRCF"/>
    <property type="match status" value="1"/>
</dbReference>